<keyword evidence="2" id="KW-0812">Transmembrane</keyword>
<evidence type="ECO:0000256" key="1">
    <source>
        <dbReference type="SAM" id="MobiDB-lite"/>
    </source>
</evidence>
<keyword evidence="2" id="KW-0472">Membrane</keyword>
<organism evidence="3 5">
    <name type="scientific">Polyrhizophydium stewartii</name>
    <dbReference type="NCBI Taxonomy" id="2732419"/>
    <lineage>
        <taxon>Eukaryota</taxon>
        <taxon>Fungi</taxon>
        <taxon>Fungi incertae sedis</taxon>
        <taxon>Chytridiomycota</taxon>
        <taxon>Chytridiomycota incertae sedis</taxon>
        <taxon>Chytridiomycetes</taxon>
        <taxon>Rhizophydiales</taxon>
        <taxon>Rhizophydiales incertae sedis</taxon>
        <taxon>Polyrhizophydium</taxon>
    </lineage>
</organism>
<keyword evidence="5" id="KW-1185">Reference proteome</keyword>
<feature type="compositionally biased region" description="Pro residues" evidence="1">
    <location>
        <begin position="12"/>
        <end position="29"/>
    </location>
</feature>
<protein>
    <submittedName>
        <fullName evidence="3">Uncharacterized protein</fullName>
    </submittedName>
</protein>
<feature type="compositionally biased region" description="Low complexity" evidence="1">
    <location>
        <begin position="1"/>
        <end position="11"/>
    </location>
</feature>
<feature type="transmembrane region" description="Helical" evidence="2">
    <location>
        <begin position="38"/>
        <end position="57"/>
    </location>
</feature>
<accession>A0ABR4NDJ7</accession>
<dbReference type="EMBL" id="JADGIZ020000010">
    <property type="protein sequence ID" value="KAL2917639.1"/>
    <property type="molecule type" value="Genomic_DNA"/>
</dbReference>
<name>A0ABR4NDJ7_9FUNG</name>
<comment type="caution">
    <text evidence="3">The sequence shown here is derived from an EMBL/GenBank/DDBJ whole genome shotgun (WGS) entry which is preliminary data.</text>
</comment>
<evidence type="ECO:0000256" key="2">
    <source>
        <dbReference type="SAM" id="Phobius"/>
    </source>
</evidence>
<evidence type="ECO:0000313" key="3">
    <source>
        <dbReference type="EMBL" id="KAL2917603.1"/>
    </source>
</evidence>
<feature type="region of interest" description="Disordered" evidence="1">
    <location>
        <begin position="1"/>
        <end position="36"/>
    </location>
</feature>
<gene>
    <name evidence="3" type="ORF">HK105_202889</name>
    <name evidence="4" type="ORF">HK105_202926</name>
</gene>
<evidence type="ECO:0000313" key="5">
    <source>
        <dbReference type="Proteomes" id="UP001527925"/>
    </source>
</evidence>
<evidence type="ECO:0000313" key="4">
    <source>
        <dbReference type="EMBL" id="KAL2917639.1"/>
    </source>
</evidence>
<proteinExistence type="predicted"/>
<sequence length="91" mass="10094">MTQSDGPTGTPAAPPGARPAPRLPTPIPKGKPTAMGRGMRLVLGLYAVGLVALWGMVDEKQTDTKDKAYQRRQELLERRADRLNQREQREQ</sequence>
<keyword evidence="2" id="KW-1133">Transmembrane helix</keyword>
<reference evidence="3 5" key="1">
    <citation type="submission" date="2023-09" db="EMBL/GenBank/DDBJ databases">
        <title>Pangenome analysis of Batrachochytrium dendrobatidis and related Chytrids.</title>
        <authorList>
            <person name="Yacoub M.N."/>
            <person name="Stajich J.E."/>
            <person name="James T.Y."/>
        </authorList>
    </citation>
    <scope>NUCLEOTIDE SEQUENCE [LARGE SCALE GENOMIC DNA]</scope>
    <source>
        <strain evidence="3 5">JEL0888</strain>
    </source>
</reference>
<dbReference type="Proteomes" id="UP001527925">
    <property type="component" value="Unassembled WGS sequence"/>
</dbReference>
<dbReference type="EMBL" id="JADGIZ020000010">
    <property type="protein sequence ID" value="KAL2917603.1"/>
    <property type="molecule type" value="Genomic_DNA"/>
</dbReference>